<evidence type="ECO:0000256" key="17">
    <source>
        <dbReference type="ARBA" id="ARBA00042373"/>
    </source>
</evidence>
<evidence type="ECO:0000256" key="10">
    <source>
        <dbReference type="ARBA" id="ARBA00022801"/>
    </source>
</evidence>
<evidence type="ECO:0000256" key="1">
    <source>
        <dbReference type="ARBA" id="ARBA00000382"/>
    </source>
</evidence>
<evidence type="ECO:0000256" key="8">
    <source>
        <dbReference type="ARBA" id="ARBA00022525"/>
    </source>
</evidence>
<reference evidence="20" key="1">
    <citation type="submission" date="2022-12" db="EMBL/GenBank/DDBJ databases">
        <authorList>
            <person name="Webb A."/>
        </authorList>
    </citation>
    <scope>NUCLEOTIDE SEQUENCE</scope>
    <source>
        <strain evidence="20">Pf2</strain>
    </source>
</reference>
<evidence type="ECO:0000256" key="7">
    <source>
        <dbReference type="ARBA" id="ARBA00022512"/>
    </source>
</evidence>
<keyword evidence="14" id="KW-0961">Cell wall biogenesis/degradation</keyword>
<keyword evidence="10" id="KW-0378">Hydrolase</keyword>
<protein>
    <recommendedName>
        <fullName evidence="5">glucan endo-1,3-beta-D-glucosidase</fullName>
        <ecNumber evidence="5">3.2.1.39</ecNumber>
    </recommendedName>
    <alternativeName>
        <fullName evidence="18">Endo-1,3-beta-glucanase btgC</fullName>
    </alternativeName>
    <alternativeName>
        <fullName evidence="17">Laminarinase btgC</fullName>
    </alternativeName>
</protein>
<evidence type="ECO:0000256" key="19">
    <source>
        <dbReference type="RuleBase" id="RU004335"/>
    </source>
</evidence>
<dbReference type="Pfam" id="PF00332">
    <property type="entry name" value="Glyco_hydro_17"/>
    <property type="match status" value="1"/>
</dbReference>
<evidence type="ECO:0000256" key="18">
    <source>
        <dbReference type="ARBA" id="ARBA00043078"/>
    </source>
</evidence>
<evidence type="ECO:0000256" key="6">
    <source>
        <dbReference type="ARBA" id="ARBA00022475"/>
    </source>
</evidence>
<evidence type="ECO:0000256" key="9">
    <source>
        <dbReference type="ARBA" id="ARBA00022729"/>
    </source>
</evidence>
<dbReference type="InterPro" id="IPR017853">
    <property type="entry name" value="GH"/>
</dbReference>
<comment type="function">
    <text evidence="16">Glucanases play a role in cell expansion during growth, in cell-cell fusion during mating, and in spore release during sporulation. This enzyme may be involved in beta-glucan degradation. Active on laminarin and lichenan.</text>
</comment>
<evidence type="ECO:0000256" key="14">
    <source>
        <dbReference type="ARBA" id="ARBA00023316"/>
    </source>
</evidence>
<proteinExistence type="inferred from homology"/>
<comment type="similarity">
    <text evidence="4 19">Belongs to the glycosyl hydrolase 17 family.</text>
</comment>
<evidence type="ECO:0000256" key="12">
    <source>
        <dbReference type="ARBA" id="ARBA00023180"/>
    </source>
</evidence>
<comment type="catalytic activity">
    <reaction evidence="1">
        <text>Hydrolysis of (1-&gt;3)-beta-D-glucosidic linkages in (1-&gt;3)-beta-D-glucans.</text>
        <dbReference type="EC" id="3.2.1.39"/>
    </reaction>
</comment>
<dbReference type="EC" id="3.2.1.39" evidence="5"/>
<dbReference type="GO" id="GO:0071555">
    <property type="term" value="P:cell wall organization"/>
    <property type="evidence" value="ECO:0007669"/>
    <property type="project" value="UniProtKB-KW"/>
</dbReference>
<evidence type="ECO:0000256" key="3">
    <source>
        <dbReference type="ARBA" id="ARBA00004236"/>
    </source>
</evidence>
<evidence type="ECO:0000256" key="13">
    <source>
        <dbReference type="ARBA" id="ARBA00023277"/>
    </source>
</evidence>
<keyword evidence="9" id="KW-0732">Signal</keyword>
<dbReference type="InterPro" id="IPR000490">
    <property type="entry name" value="Glyco_hydro_17"/>
</dbReference>
<keyword evidence="15" id="KW-0624">Polysaccharide degradation</keyword>
<dbReference type="GO" id="GO:0005886">
    <property type="term" value="C:plasma membrane"/>
    <property type="evidence" value="ECO:0007669"/>
    <property type="project" value="UniProtKB-SubCell"/>
</dbReference>
<keyword evidence="13" id="KW-0119">Carbohydrate metabolism</keyword>
<evidence type="ECO:0000256" key="4">
    <source>
        <dbReference type="ARBA" id="ARBA00008773"/>
    </source>
</evidence>
<keyword evidence="12" id="KW-0325">Glycoprotein</keyword>
<organism evidence="20 21">
    <name type="scientific">Peronospora farinosa</name>
    <dbReference type="NCBI Taxonomy" id="134698"/>
    <lineage>
        <taxon>Eukaryota</taxon>
        <taxon>Sar</taxon>
        <taxon>Stramenopiles</taxon>
        <taxon>Oomycota</taxon>
        <taxon>Peronosporomycetes</taxon>
        <taxon>Peronosporales</taxon>
        <taxon>Peronosporaceae</taxon>
        <taxon>Peronospora</taxon>
    </lineage>
</organism>
<evidence type="ECO:0000313" key="21">
    <source>
        <dbReference type="Proteomes" id="UP001159659"/>
    </source>
</evidence>
<dbReference type="InterPro" id="IPR050732">
    <property type="entry name" value="Beta-glucan_modifiers"/>
</dbReference>
<evidence type="ECO:0000256" key="16">
    <source>
        <dbReference type="ARBA" id="ARBA00037649"/>
    </source>
</evidence>
<dbReference type="GO" id="GO:0042973">
    <property type="term" value="F:glucan endo-1,3-beta-D-glucosidase activity"/>
    <property type="evidence" value="ECO:0007669"/>
    <property type="project" value="UniProtKB-EC"/>
</dbReference>
<keyword evidence="6" id="KW-1003">Cell membrane</keyword>
<dbReference type="AlphaFoldDB" id="A0AAV0UGH5"/>
<dbReference type="PANTHER" id="PTHR16631:SF17">
    <property type="entry name" value="GLUCAN ENDO-1,3-BETA-GLUCOSIDASE BTGC"/>
    <property type="match status" value="1"/>
</dbReference>
<evidence type="ECO:0000313" key="20">
    <source>
        <dbReference type="EMBL" id="CAI5735952.1"/>
    </source>
</evidence>
<dbReference type="Gene3D" id="3.20.20.80">
    <property type="entry name" value="Glycosidases"/>
    <property type="match status" value="1"/>
</dbReference>
<evidence type="ECO:0000256" key="15">
    <source>
        <dbReference type="ARBA" id="ARBA00023326"/>
    </source>
</evidence>
<dbReference type="Proteomes" id="UP001159659">
    <property type="component" value="Unassembled WGS sequence"/>
</dbReference>
<keyword evidence="11" id="KW-0472">Membrane</keyword>
<dbReference type="PANTHER" id="PTHR16631">
    <property type="entry name" value="GLUCAN 1,3-BETA-GLUCOSIDASE"/>
    <property type="match status" value="1"/>
</dbReference>
<evidence type="ECO:0000256" key="5">
    <source>
        <dbReference type="ARBA" id="ARBA00012780"/>
    </source>
</evidence>
<gene>
    <name evidence="20" type="ORF">PFR002_LOCUS7936</name>
</gene>
<dbReference type="SUPFAM" id="SSF51445">
    <property type="entry name" value="(Trans)glycosidases"/>
    <property type="match status" value="1"/>
</dbReference>
<evidence type="ECO:0000256" key="11">
    <source>
        <dbReference type="ARBA" id="ARBA00023136"/>
    </source>
</evidence>
<keyword evidence="8" id="KW-0964">Secreted</keyword>
<evidence type="ECO:0000256" key="2">
    <source>
        <dbReference type="ARBA" id="ARBA00004191"/>
    </source>
</evidence>
<comment type="caution">
    <text evidence="20">The sequence shown here is derived from an EMBL/GenBank/DDBJ whole genome shotgun (WGS) entry which is preliminary data.</text>
</comment>
<dbReference type="GO" id="GO:0000272">
    <property type="term" value="P:polysaccharide catabolic process"/>
    <property type="evidence" value="ECO:0007669"/>
    <property type="project" value="UniProtKB-KW"/>
</dbReference>
<dbReference type="EMBL" id="CANTFK010000979">
    <property type="protein sequence ID" value="CAI5735952.1"/>
    <property type="molecule type" value="Genomic_DNA"/>
</dbReference>
<keyword evidence="7" id="KW-0134">Cell wall</keyword>
<sequence length="413" mass="44700">MATAIFGMANANNFKCKGINYNIRAGPDWATPDVKCKSALQIATELVTLKSAGFKIELGMWVDSSTSSFEAEKAAFKVLLQTGLVTADNIVGVHVGSEAVYRGDVTVAVAISNLMEIRTLCQDNSAAASIPLTIADIGDTYSAYPELIEAVDYVSANYFPFWENMEIDSAVDHFYKRFSVLVKTASTYSKKVVIGETGWASDGVGAGASPATEANAAKFFYDFYALAEEKDFAYYYFSAFDEPWKLPTLEANETVEAYFGLFTHDGVLKDTIMAKFNNISASINGAITSTTISNGTTSQGHMVADETTVGDAQKPSQSSVLLHKDCAVVNKEFTDLYIVLLLRSKERHSDKDIIEQALQPFGSSFTSAVLTLLLNTDDSTRGISKSKLMADCVTSSRLQNGGKLKGLVNVLVL</sequence>
<accession>A0AAV0UGH5</accession>
<comment type="subcellular location">
    <subcellularLocation>
        <location evidence="3">Cell membrane</location>
    </subcellularLocation>
    <subcellularLocation>
        <location evidence="2">Secreted</location>
        <location evidence="2">Cell wall</location>
    </subcellularLocation>
</comment>
<name>A0AAV0UGH5_9STRA</name>